<dbReference type="PANTHER" id="PTHR35500">
    <property type="entry name" value="OS03G0108700 PROTEIN"/>
    <property type="match status" value="1"/>
</dbReference>
<protein>
    <submittedName>
        <fullName evidence="1">Uncharacterized protein</fullName>
    </submittedName>
</protein>
<sequence length="68" mass="7836">MEVDSHVLRHRIHKEQMAKWQEEIKEMQSRDTCNEAARALLENAQHLLCGAPQASPAHRPLQDFSGEM</sequence>
<reference evidence="1 2" key="1">
    <citation type="journal article" date="2014" name="Agronomy (Basel)">
        <title>A Draft Genome Sequence for Ensete ventricosum, the Drought-Tolerant Tree Against Hunger.</title>
        <authorList>
            <person name="Harrison J."/>
            <person name="Moore K.A."/>
            <person name="Paszkiewicz K."/>
            <person name="Jones T."/>
            <person name="Grant M."/>
            <person name="Ambacheew D."/>
            <person name="Muzemil S."/>
            <person name="Studholme D.J."/>
        </authorList>
    </citation>
    <scope>NUCLEOTIDE SEQUENCE [LARGE SCALE GENOMIC DNA]</scope>
</reference>
<accession>A0A427ALX3</accession>
<dbReference type="Proteomes" id="UP000287651">
    <property type="component" value="Unassembled WGS sequence"/>
</dbReference>
<dbReference type="AlphaFoldDB" id="A0A427ALX3"/>
<gene>
    <name evidence="1" type="ORF">B296_00005886</name>
</gene>
<evidence type="ECO:0000313" key="1">
    <source>
        <dbReference type="EMBL" id="RRT77214.1"/>
    </source>
</evidence>
<dbReference type="EMBL" id="AMZH03001984">
    <property type="protein sequence ID" value="RRT77214.1"/>
    <property type="molecule type" value="Genomic_DNA"/>
</dbReference>
<proteinExistence type="predicted"/>
<dbReference type="PANTHER" id="PTHR35500:SF1">
    <property type="entry name" value="OS03G0108700 PROTEIN"/>
    <property type="match status" value="1"/>
</dbReference>
<evidence type="ECO:0000313" key="2">
    <source>
        <dbReference type="Proteomes" id="UP000287651"/>
    </source>
</evidence>
<name>A0A427ALX3_ENSVE</name>
<organism evidence="1 2">
    <name type="scientific">Ensete ventricosum</name>
    <name type="common">Abyssinian banana</name>
    <name type="synonym">Musa ensete</name>
    <dbReference type="NCBI Taxonomy" id="4639"/>
    <lineage>
        <taxon>Eukaryota</taxon>
        <taxon>Viridiplantae</taxon>
        <taxon>Streptophyta</taxon>
        <taxon>Embryophyta</taxon>
        <taxon>Tracheophyta</taxon>
        <taxon>Spermatophyta</taxon>
        <taxon>Magnoliopsida</taxon>
        <taxon>Liliopsida</taxon>
        <taxon>Zingiberales</taxon>
        <taxon>Musaceae</taxon>
        <taxon>Ensete</taxon>
    </lineage>
</organism>
<comment type="caution">
    <text evidence="1">The sequence shown here is derived from an EMBL/GenBank/DDBJ whole genome shotgun (WGS) entry which is preliminary data.</text>
</comment>